<dbReference type="InterPro" id="IPR029063">
    <property type="entry name" value="SAM-dependent_MTases_sf"/>
</dbReference>
<evidence type="ECO:0000256" key="2">
    <source>
        <dbReference type="PROSITE-ProRule" id="PRU01015"/>
    </source>
</evidence>
<dbReference type="AlphaFoldDB" id="A0A813FTB7"/>
<organism evidence="4 6">
    <name type="scientific">Polarella glacialis</name>
    <name type="common">Dinoflagellate</name>
    <dbReference type="NCBI Taxonomy" id="89957"/>
    <lineage>
        <taxon>Eukaryota</taxon>
        <taxon>Sar</taxon>
        <taxon>Alveolata</taxon>
        <taxon>Dinophyceae</taxon>
        <taxon>Suessiales</taxon>
        <taxon>Suessiaceae</taxon>
        <taxon>Polarella</taxon>
    </lineage>
</organism>
<gene>
    <name evidence="4" type="ORF">PGLA1383_LOCUS34743</name>
    <name evidence="5" type="ORF">PGLA1383_LOCUS42190</name>
</gene>
<dbReference type="PANTHER" id="PTHR11006:SF4">
    <property type="entry name" value="PROTEIN ARGININE N-METHYLTRANSFERASE 7"/>
    <property type="match status" value="1"/>
</dbReference>
<dbReference type="OMA" id="AHAMLFY"/>
<dbReference type="GO" id="GO:0042054">
    <property type="term" value="F:histone methyltransferase activity"/>
    <property type="evidence" value="ECO:0007669"/>
    <property type="project" value="TreeGrafter"/>
</dbReference>
<evidence type="ECO:0000256" key="1">
    <source>
        <dbReference type="ARBA" id="ARBA00022691"/>
    </source>
</evidence>
<name>A0A813FTB7_POLGL</name>
<dbReference type="PANTHER" id="PTHR11006">
    <property type="entry name" value="PROTEIN ARGININE N-METHYLTRANSFERASE"/>
    <property type="match status" value="1"/>
</dbReference>
<protein>
    <recommendedName>
        <fullName evidence="7">Methyltransferase domain-containing protein</fullName>
    </recommendedName>
</protein>
<dbReference type="GO" id="GO:0016274">
    <property type="term" value="F:protein-arginine N-methyltransferase activity"/>
    <property type="evidence" value="ECO:0007669"/>
    <property type="project" value="InterPro"/>
</dbReference>
<feature type="region of interest" description="Disordered" evidence="3">
    <location>
        <begin position="1"/>
        <end position="54"/>
    </location>
</feature>
<dbReference type="Gene3D" id="3.40.50.150">
    <property type="entry name" value="Vaccinia Virus protein VP39"/>
    <property type="match status" value="1"/>
</dbReference>
<evidence type="ECO:0000256" key="3">
    <source>
        <dbReference type="SAM" id="MobiDB-lite"/>
    </source>
</evidence>
<evidence type="ECO:0000313" key="5">
    <source>
        <dbReference type="EMBL" id="CAE8625157.1"/>
    </source>
</evidence>
<dbReference type="SUPFAM" id="SSF53335">
    <property type="entry name" value="S-adenosyl-L-methionine-dependent methyltransferases"/>
    <property type="match status" value="1"/>
</dbReference>
<keyword evidence="1 2" id="KW-0949">S-adenosyl-L-methionine</keyword>
<comment type="caution">
    <text evidence="4">The sequence shown here is derived from an EMBL/GenBank/DDBJ whole genome shotgun (WGS) entry which is preliminary data.</text>
</comment>
<dbReference type="Pfam" id="PF06325">
    <property type="entry name" value="PrmA"/>
    <property type="match status" value="1"/>
</dbReference>
<dbReference type="CDD" id="cd02440">
    <property type="entry name" value="AdoMet_MTases"/>
    <property type="match status" value="1"/>
</dbReference>
<dbReference type="Proteomes" id="UP000654075">
    <property type="component" value="Unassembled WGS sequence"/>
</dbReference>
<proteinExistence type="predicted"/>
<dbReference type="EMBL" id="CAJNNV010026055">
    <property type="protein sequence ID" value="CAE8617078.1"/>
    <property type="molecule type" value="Genomic_DNA"/>
</dbReference>
<accession>A0A813FTB7</accession>
<keyword evidence="2" id="KW-0808">Transferase</keyword>
<evidence type="ECO:0008006" key="7">
    <source>
        <dbReference type="Google" id="ProtNLM"/>
    </source>
</evidence>
<keyword evidence="2" id="KW-0489">Methyltransferase</keyword>
<dbReference type="GO" id="GO:0032259">
    <property type="term" value="P:methylation"/>
    <property type="evidence" value="ECO:0007669"/>
    <property type="project" value="UniProtKB-KW"/>
</dbReference>
<dbReference type="EMBL" id="CAJNNV010028597">
    <property type="protein sequence ID" value="CAE8625157.1"/>
    <property type="molecule type" value="Genomic_DNA"/>
</dbReference>
<dbReference type="OrthoDB" id="417298at2759"/>
<sequence length="415" mass="45303">MGKAQKEKAAESSPQWRVREKESTLPSNNAPGGSASGAPPPASPVVPAAAAPKGPGAVWKSNGSFIPPGCDVEDGDDDAPVRNYEASVAKGFWVPPRLRGRNESLIEAVNDWHFAMLNDSHRNQFYWDAMEPFVKGKRVIDIGAGSGLLSLMAAKLGAESVLAIEASKDMVALAQLNITRNDQSDVIRIIHDMSSNVKLKEEEKADVIISETLGALMLGEGTLDYMADARKRLAKPGARVIPAGGAQFAMLIASPSLAQVSSVQSDCCKGFDLSAIGSLQDTGNIFFTKQWGFRLNLLPDLVEMSERIQFLEVDFQKSDRQHIPSTKTFRLTALKEGVIHAVVASWEVWSDEERTHKITTHPEDTRGAPWGFSRDMQWGQGLQLVEDFDLACKSERNTPPAPFEVAVSRLFQEQC</sequence>
<feature type="compositionally biased region" description="Low complexity" evidence="3">
    <location>
        <begin position="45"/>
        <end position="54"/>
    </location>
</feature>
<evidence type="ECO:0000313" key="6">
    <source>
        <dbReference type="Proteomes" id="UP000654075"/>
    </source>
</evidence>
<reference evidence="4" key="1">
    <citation type="submission" date="2021-02" db="EMBL/GenBank/DDBJ databases">
        <authorList>
            <person name="Dougan E. K."/>
            <person name="Rhodes N."/>
            <person name="Thang M."/>
            <person name="Chan C."/>
        </authorList>
    </citation>
    <scope>NUCLEOTIDE SEQUENCE</scope>
</reference>
<dbReference type="Gene3D" id="2.70.160.11">
    <property type="entry name" value="Hnrnp arginine n-methyltransferase1"/>
    <property type="match status" value="1"/>
</dbReference>
<evidence type="ECO:0000313" key="4">
    <source>
        <dbReference type="EMBL" id="CAE8617078.1"/>
    </source>
</evidence>
<dbReference type="PROSITE" id="PS51678">
    <property type="entry name" value="SAM_MT_PRMT"/>
    <property type="match status" value="1"/>
</dbReference>
<feature type="compositionally biased region" description="Basic and acidic residues" evidence="3">
    <location>
        <begin position="1"/>
        <end position="10"/>
    </location>
</feature>
<dbReference type="InterPro" id="IPR025799">
    <property type="entry name" value="Arg_MeTrfase"/>
</dbReference>
<keyword evidence="6" id="KW-1185">Reference proteome</keyword>